<evidence type="ECO:0000256" key="5">
    <source>
        <dbReference type="ARBA" id="ARBA00022692"/>
    </source>
</evidence>
<feature type="domain" description="Glycosyltransferase RgtA/B/C/D-like" evidence="9">
    <location>
        <begin position="64"/>
        <end position="217"/>
    </location>
</feature>
<feature type="transmembrane region" description="Helical" evidence="8">
    <location>
        <begin position="340"/>
        <end position="358"/>
    </location>
</feature>
<dbReference type="STRING" id="39029.BSR42_01890"/>
<gene>
    <name evidence="10" type="ORF">AB840_10360</name>
</gene>
<sequence length="519" mass="59342">MKQLLYKNRCGLTLILMAVLILIPFLGMTPLIDPDEPVYGETAREMLLSGDWLSPHIFGKFWYDKPPLFYWLEMLSYGTWGVSDFTSRLPSSLMAISTVFYVYLQGKDLFNKKIAFIASFLLLTSLGFIYVGRAAITDMTLMLTLTVTMISFYQERYYLAYGFCGLALLSKGPIGYAFPALIMLLYILLCHHWHLIRTMKIPQGILLAFAVGLPWYVFMYHVHGEAFLDTFIGYHNITRFAAPEHPGQNSLFFFIPIFLGAMLPWTALIFPAIHRLMKKRDPFKDTLIFCLIWAAFIFIFFSLSKTQLVTYIAPMFPPTAYIIGWYLYRCYTEKKLPCTGVGISILAGMLLLLCNAIPLNDGAVFFKSAIFWASILLSAAVCIPAAFLYWQKWKKAFASAVLLMTLFTWSAYGLILPTLSDHITSYRSAQILHDVYDGHSELYVEKFIRPGITFYCGLYGTEWEETQNMNFSDLLASPEKTYLIMTRSSYEKTAKTQPVIYQYGIAAEMPTQLILINHP</sequence>
<dbReference type="InterPro" id="IPR038731">
    <property type="entry name" value="RgtA/B/C-like"/>
</dbReference>
<reference evidence="10 11" key="1">
    <citation type="submission" date="2015-06" db="EMBL/GenBank/DDBJ databases">
        <title>Draft genome sequence of beer spoilage bacterium Megasphaera cerevisiae type strain 20462.</title>
        <authorList>
            <person name="Kutumbaka K."/>
            <person name="Pasmowitz J."/>
            <person name="Mategko J."/>
            <person name="Reyes D."/>
            <person name="Friedrich A."/>
            <person name="Han S."/>
            <person name="Martens-Habbena W."/>
            <person name="Neal-McKinney J."/>
            <person name="Janagama H.K."/>
            <person name="Nadala C."/>
            <person name="Samadpour M."/>
        </authorList>
    </citation>
    <scope>NUCLEOTIDE SEQUENCE [LARGE SCALE GENOMIC DNA]</scope>
    <source>
        <strain evidence="10 11">DSM 20462</strain>
    </source>
</reference>
<dbReference type="PANTHER" id="PTHR33908">
    <property type="entry name" value="MANNOSYLTRANSFERASE YKCB-RELATED"/>
    <property type="match status" value="1"/>
</dbReference>
<dbReference type="EMBL" id="LEKT01000036">
    <property type="protein sequence ID" value="KMO86023.1"/>
    <property type="molecule type" value="Genomic_DNA"/>
</dbReference>
<dbReference type="GO" id="GO:0009103">
    <property type="term" value="P:lipopolysaccharide biosynthetic process"/>
    <property type="evidence" value="ECO:0007669"/>
    <property type="project" value="UniProtKB-ARBA"/>
</dbReference>
<evidence type="ECO:0000256" key="6">
    <source>
        <dbReference type="ARBA" id="ARBA00022989"/>
    </source>
</evidence>
<evidence type="ECO:0000256" key="7">
    <source>
        <dbReference type="ARBA" id="ARBA00023136"/>
    </source>
</evidence>
<evidence type="ECO:0000259" key="9">
    <source>
        <dbReference type="Pfam" id="PF13231"/>
    </source>
</evidence>
<accession>A0A0J6WV31</accession>
<feature type="transmembrane region" description="Helical" evidence="8">
    <location>
        <begin position="85"/>
        <end position="104"/>
    </location>
</feature>
<feature type="transmembrane region" description="Helical" evidence="8">
    <location>
        <begin position="116"/>
        <end position="136"/>
    </location>
</feature>
<dbReference type="RefSeq" id="WP_048514770.1">
    <property type="nucleotide sequence ID" value="NZ_FUXD01000033.1"/>
</dbReference>
<feature type="transmembrane region" description="Helical" evidence="8">
    <location>
        <begin position="201"/>
        <end position="218"/>
    </location>
</feature>
<dbReference type="OrthoDB" id="9775035at2"/>
<dbReference type="InterPro" id="IPR050297">
    <property type="entry name" value="LipidA_mod_glycosyltrf_83"/>
</dbReference>
<comment type="caution">
    <text evidence="10">The sequence shown here is derived from an EMBL/GenBank/DDBJ whole genome shotgun (WGS) entry which is preliminary data.</text>
</comment>
<feature type="transmembrane region" description="Helical" evidence="8">
    <location>
        <begin position="397"/>
        <end position="419"/>
    </location>
</feature>
<dbReference type="AlphaFoldDB" id="A0A0J6WV31"/>
<dbReference type="Proteomes" id="UP000036503">
    <property type="component" value="Unassembled WGS sequence"/>
</dbReference>
<feature type="transmembrane region" description="Helical" evidence="8">
    <location>
        <begin position="370"/>
        <end position="390"/>
    </location>
</feature>
<dbReference type="InParanoid" id="A0A0J6WV31"/>
<evidence type="ECO:0000256" key="1">
    <source>
        <dbReference type="ARBA" id="ARBA00004651"/>
    </source>
</evidence>
<evidence type="ECO:0000313" key="10">
    <source>
        <dbReference type="EMBL" id="KMO86023.1"/>
    </source>
</evidence>
<name>A0A0J6WV31_9FIRM</name>
<organism evidence="10 11">
    <name type="scientific">Megasphaera cerevisiae DSM 20462</name>
    <dbReference type="NCBI Taxonomy" id="1122219"/>
    <lineage>
        <taxon>Bacteria</taxon>
        <taxon>Bacillati</taxon>
        <taxon>Bacillota</taxon>
        <taxon>Negativicutes</taxon>
        <taxon>Veillonellales</taxon>
        <taxon>Veillonellaceae</taxon>
        <taxon>Megasphaera</taxon>
    </lineage>
</organism>
<keyword evidence="4 10" id="KW-0808">Transferase</keyword>
<keyword evidence="11" id="KW-1185">Reference proteome</keyword>
<evidence type="ECO:0000256" key="4">
    <source>
        <dbReference type="ARBA" id="ARBA00022679"/>
    </source>
</evidence>
<dbReference type="Pfam" id="PF13231">
    <property type="entry name" value="PMT_2"/>
    <property type="match status" value="1"/>
</dbReference>
<evidence type="ECO:0000256" key="8">
    <source>
        <dbReference type="SAM" id="Phobius"/>
    </source>
</evidence>
<feature type="transmembrane region" description="Helical" evidence="8">
    <location>
        <begin position="156"/>
        <end position="189"/>
    </location>
</feature>
<evidence type="ECO:0000256" key="3">
    <source>
        <dbReference type="ARBA" id="ARBA00022676"/>
    </source>
</evidence>
<dbReference type="PANTHER" id="PTHR33908:SF3">
    <property type="entry name" value="UNDECAPRENYL PHOSPHATE-ALPHA-4-AMINO-4-DEOXY-L-ARABINOSE ARABINOSYL TRANSFERASE"/>
    <property type="match status" value="1"/>
</dbReference>
<dbReference type="GO" id="GO:0016763">
    <property type="term" value="F:pentosyltransferase activity"/>
    <property type="evidence" value="ECO:0007669"/>
    <property type="project" value="TreeGrafter"/>
</dbReference>
<comment type="subcellular location">
    <subcellularLocation>
        <location evidence="1">Cell membrane</location>
        <topology evidence="1">Multi-pass membrane protein</topology>
    </subcellularLocation>
</comment>
<proteinExistence type="predicted"/>
<keyword evidence="6 8" id="KW-1133">Transmembrane helix</keyword>
<evidence type="ECO:0000256" key="2">
    <source>
        <dbReference type="ARBA" id="ARBA00022475"/>
    </source>
</evidence>
<keyword evidence="7 8" id="KW-0472">Membrane</keyword>
<feature type="transmembrane region" description="Helical" evidence="8">
    <location>
        <begin position="309"/>
        <end position="328"/>
    </location>
</feature>
<keyword evidence="3 10" id="KW-0328">Glycosyltransferase</keyword>
<dbReference type="GO" id="GO:0005886">
    <property type="term" value="C:plasma membrane"/>
    <property type="evidence" value="ECO:0007669"/>
    <property type="project" value="UniProtKB-SubCell"/>
</dbReference>
<feature type="transmembrane region" description="Helical" evidence="8">
    <location>
        <begin position="12"/>
        <end position="32"/>
    </location>
</feature>
<feature type="transmembrane region" description="Helical" evidence="8">
    <location>
        <begin position="251"/>
        <end position="273"/>
    </location>
</feature>
<feature type="transmembrane region" description="Helical" evidence="8">
    <location>
        <begin position="285"/>
        <end position="303"/>
    </location>
</feature>
<dbReference type="PATRIC" id="fig|1122219.3.peg.1914"/>
<keyword evidence="5 8" id="KW-0812">Transmembrane</keyword>
<dbReference type="GO" id="GO:0010041">
    <property type="term" value="P:response to iron(III) ion"/>
    <property type="evidence" value="ECO:0007669"/>
    <property type="project" value="TreeGrafter"/>
</dbReference>
<evidence type="ECO:0000313" key="11">
    <source>
        <dbReference type="Proteomes" id="UP000036503"/>
    </source>
</evidence>
<protein>
    <submittedName>
        <fullName evidence="10">Dolichyl-phosphate-mannose-protein mannosyltransferase</fullName>
    </submittedName>
</protein>
<keyword evidence="2" id="KW-1003">Cell membrane</keyword>